<dbReference type="EMBL" id="SWLB01000007">
    <property type="protein sequence ID" value="KAF3336719.1"/>
    <property type="molecule type" value="Genomic_DNA"/>
</dbReference>
<evidence type="ECO:0000256" key="7">
    <source>
        <dbReference type="ARBA" id="ARBA00023004"/>
    </source>
</evidence>
<dbReference type="InterPro" id="IPR010241">
    <property type="entry name" value="Fd_pln"/>
</dbReference>
<comment type="cofactor">
    <cofactor evidence="9">
        <name>[2Fe-2S] cluster</name>
        <dbReference type="ChEBI" id="CHEBI:190135"/>
    </cofactor>
    <text evidence="9">Binds 1 [2Fe-2S] cluster.</text>
</comment>
<dbReference type="Gene3D" id="3.10.20.30">
    <property type="match status" value="1"/>
</dbReference>
<dbReference type="InterPro" id="IPR001041">
    <property type="entry name" value="2Fe-2S_ferredoxin-type"/>
</dbReference>
<evidence type="ECO:0000313" key="11">
    <source>
        <dbReference type="EMBL" id="KAF3336719.1"/>
    </source>
</evidence>
<evidence type="ECO:0000256" key="9">
    <source>
        <dbReference type="RuleBase" id="RU364001"/>
    </source>
</evidence>
<sequence length="114" mass="12547">MATSAATTLSLTTIHWPIPDGEVNLEVPDNVFTDLTFSCRTGSYFSCAGKIVSGELDHSDGSFLDDDQTTAGYVLTCAAFPKSDLVIETHKEEEINASFVKCKWSTSYLEHVRY</sequence>
<evidence type="ECO:0000256" key="3">
    <source>
        <dbReference type="ARBA" id="ARBA00022448"/>
    </source>
</evidence>
<dbReference type="GO" id="GO:0009055">
    <property type="term" value="F:electron transfer activity"/>
    <property type="evidence" value="ECO:0007669"/>
    <property type="project" value="InterPro"/>
</dbReference>
<keyword evidence="5 9" id="KW-0479">Metal-binding</keyword>
<dbReference type="GO" id="GO:0022900">
    <property type="term" value="P:electron transport chain"/>
    <property type="evidence" value="ECO:0007669"/>
    <property type="project" value="InterPro"/>
</dbReference>
<dbReference type="PANTHER" id="PTHR43112:SF3">
    <property type="entry name" value="FERREDOXIN-2, CHLOROPLASTIC"/>
    <property type="match status" value="1"/>
</dbReference>
<evidence type="ECO:0000256" key="5">
    <source>
        <dbReference type="ARBA" id="ARBA00022723"/>
    </source>
</evidence>
<dbReference type="InterPro" id="IPR012675">
    <property type="entry name" value="Beta-grasp_dom_sf"/>
</dbReference>
<protein>
    <recommendedName>
        <fullName evidence="9">Ferredoxin</fullName>
    </recommendedName>
</protein>
<accession>A0A833VXL7</accession>
<evidence type="ECO:0000256" key="6">
    <source>
        <dbReference type="ARBA" id="ARBA00022982"/>
    </source>
</evidence>
<keyword evidence="12" id="KW-1185">Reference proteome</keyword>
<dbReference type="SUPFAM" id="SSF54292">
    <property type="entry name" value="2Fe-2S ferredoxin-like"/>
    <property type="match status" value="1"/>
</dbReference>
<comment type="subcellular location">
    <subcellularLocation>
        <location evidence="1 9">Plastid</location>
        <location evidence="1 9">Chloroplast</location>
    </subcellularLocation>
</comment>
<evidence type="ECO:0000256" key="8">
    <source>
        <dbReference type="ARBA" id="ARBA00023014"/>
    </source>
</evidence>
<keyword evidence="3 9" id="KW-0813">Transport</keyword>
<dbReference type="CDD" id="cd00207">
    <property type="entry name" value="fer2"/>
    <property type="match status" value="1"/>
</dbReference>
<keyword evidence="6 9" id="KW-0249">Electron transport</keyword>
<dbReference type="PANTHER" id="PTHR43112">
    <property type="entry name" value="FERREDOXIN"/>
    <property type="match status" value="1"/>
</dbReference>
<keyword evidence="9" id="KW-0934">Plastid</keyword>
<keyword evidence="9" id="KW-0150">Chloroplast</keyword>
<dbReference type="GO" id="GO:0009570">
    <property type="term" value="C:chloroplast stroma"/>
    <property type="evidence" value="ECO:0007669"/>
    <property type="project" value="TreeGrafter"/>
</dbReference>
<keyword evidence="4 9" id="KW-0001">2Fe-2S</keyword>
<dbReference type="NCBIfam" id="TIGR02008">
    <property type="entry name" value="fdx_plant"/>
    <property type="match status" value="1"/>
</dbReference>
<dbReference type="InterPro" id="IPR036010">
    <property type="entry name" value="2Fe-2S_ferredoxin-like_sf"/>
</dbReference>
<name>A0A833VXL7_9POAL</name>
<dbReference type="AlphaFoldDB" id="A0A833VXL7"/>
<comment type="similarity">
    <text evidence="2 9">Belongs to the 2Fe2S plant-type ferredoxin family.</text>
</comment>
<proteinExistence type="inferred from homology"/>
<dbReference type="Pfam" id="PF00111">
    <property type="entry name" value="Fer2"/>
    <property type="match status" value="1"/>
</dbReference>
<dbReference type="GO" id="GO:0046872">
    <property type="term" value="F:metal ion binding"/>
    <property type="evidence" value="ECO:0007669"/>
    <property type="project" value="UniProtKB-KW"/>
</dbReference>
<evidence type="ECO:0000256" key="1">
    <source>
        <dbReference type="ARBA" id="ARBA00004229"/>
    </source>
</evidence>
<evidence type="ECO:0000313" key="12">
    <source>
        <dbReference type="Proteomes" id="UP000623129"/>
    </source>
</evidence>
<evidence type="ECO:0000256" key="4">
    <source>
        <dbReference type="ARBA" id="ARBA00022714"/>
    </source>
</evidence>
<organism evidence="11 12">
    <name type="scientific">Carex littledalei</name>
    <dbReference type="NCBI Taxonomy" id="544730"/>
    <lineage>
        <taxon>Eukaryota</taxon>
        <taxon>Viridiplantae</taxon>
        <taxon>Streptophyta</taxon>
        <taxon>Embryophyta</taxon>
        <taxon>Tracheophyta</taxon>
        <taxon>Spermatophyta</taxon>
        <taxon>Magnoliopsida</taxon>
        <taxon>Liliopsida</taxon>
        <taxon>Poales</taxon>
        <taxon>Cyperaceae</taxon>
        <taxon>Cyperoideae</taxon>
        <taxon>Cariceae</taxon>
        <taxon>Carex</taxon>
        <taxon>Carex subgen. Euthyceras</taxon>
    </lineage>
</organism>
<reference evidence="11" key="1">
    <citation type="submission" date="2020-01" db="EMBL/GenBank/DDBJ databases">
        <title>Genome sequence of Kobresia littledalei, the first chromosome-level genome in the family Cyperaceae.</title>
        <authorList>
            <person name="Qu G."/>
        </authorList>
    </citation>
    <scope>NUCLEOTIDE SEQUENCE</scope>
    <source>
        <strain evidence="11">C.B.Clarke</strain>
        <tissue evidence="11">Leaf</tissue>
    </source>
</reference>
<keyword evidence="8 9" id="KW-0411">Iron-sulfur</keyword>
<dbReference type="Proteomes" id="UP000623129">
    <property type="component" value="Unassembled WGS sequence"/>
</dbReference>
<evidence type="ECO:0000259" key="10">
    <source>
        <dbReference type="Pfam" id="PF00111"/>
    </source>
</evidence>
<dbReference type="OrthoDB" id="1885901at2759"/>
<comment type="function">
    <text evidence="9">Ferredoxins are iron-sulfur proteins that transfer electrons in a wide variety of metabolic reactions.</text>
</comment>
<keyword evidence="7 9" id="KW-0408">Iron</keyword>
<gene>
    <name evidence="11" type="ORF">FCM35_KLT19305</name>
</gene>
<comment type="caution">
    <text evidence="11">The sequence shown here is derived from an EMBL/GenBank/DDBJ whole genome shotgun (WGS) entry which is preliminary data.</text>
</comment>
<evidence type="ECO:0000256" key="2">
    <source>
        <dbReference type="ARBA" id="ARBA00007874"/>
    </source>
</evidence>
<feature type="domain" description="2Fe-2S ferredoxin-type" evidence="10">
    <location>
        <begin position="18"/>
        <end position="82"/>
    </location>
</feature>
<dbReference type="GO" id="GO:0051537">
    <property type="term" value="F:2 iron, 2 sulfur cluster binding"/>
    <property type="evidence" value="ECO:0007669"/>
    <property type="project" value="UniProtKB-KW"/>
</dbReference>